<sequence>MLEEELNKLKETHTTPSYSSVTKNSQPSQNQKITNNVPAIIIKPTITQDSQVTKKEIQDTIDPKKINVSINSIQTSKHGCFVIKCNTEEGANKLMKETQKNKKLGEKYGIKLSQMKKPRIKIITSSTTMNKEEIEECSMKQNQFIGPDDDINVTFMKQINSGKQIIFAECSGTTFPKLMNFKRIYVGWERCPVYEDLNIPRCKTCHAYDHKDTNCRNKLTCPYCGGEHRSINAQRNTRSVVTAKNRWKNLQI</sequence>
<keyword evidence="3" id="KW-1185">Reference proteome</keyword>
<feature type="compositionally biased region" description="Polar residues" evidence="1">
    <location>
        <begin position="14"/>
        <end position="35"/>
    </location>
</feature>
<evidence type="ECO:0000313" key="3">
    <source>
        <dbReference type="Proteomes" id="UP001153737"/>
    </source>
</evidence>
<accession>A0A9N9SEC5</accession>
<proteinExistence type="predicted"/>
<organism evidence="2 3">
    <name type="scientific">Phaedon cochleariae</name>
    <name type="common">Mustard beetle</name>
    <dbReference type="NCBI Taxonomy" id="80249"/>
    <lineage>
        <taxon>Eukaryota</taxon>
        <taxon>Metazoa</taxon>
        <taxon>Ecdysozoa</taxon>
        <taxon>Arthropoda</taxon>
        <taxon>Hexapoda</taxon>
        <taxon>Insecta</taxon>
        <taxon>Pterygota</taxon>
        <taxon>Neoptera</taxon>
        <taxon>Endopterygota</taxon>
        <taxon>Coleoptera</taxon>
        <taxon>Polyphaga</taxon>
        <taxon>Cucujiformia</taxon>
        <taxon>Chrysomeloidea</taxon>
        <taxon>Chrysomelidae</taxon>
        <taxon>Chrysomelinae</taxon>
        <taxon>Chrysomelini</taxon>
        <taxon>Phaedon</taxon>
    </lineage>
</organism>
<dbReference type="AlphaFoldDB" id="A0A9N9SEC5"/>
<reference evidence="2" key="1">
    <citation type="submission" date="2022-01" db="EMBL/GenBank/DDBJ databases">
        <authorList>
            <person name="King R."/>
        </authorList>
    </citation>
    <scope>NUCLEOTIDE SEQUENCE</scope>
</reference>
<dbReference type="Proteomes" id="UP001153737">
    <property type="component" value="Chromosome 3"/>
</dbReference>
<dbReference type="EMBL" id="OU896709">
    <property type="protein sequence ID" value="CAG9819967.1"/>
    <property type="molecule type" value="Genomic_DNA"/>
</dbReference>
<protein>
    <submittedName>
        <fullName evidence="2">Uncharacterized protein</fullName>
    </submittedName>
</protein>
<name>A0A9N9SEC5_PHACE</name>
<gene>
    <name evidence="2" type="ORF">PHAECO_LOCUS7013</name>
</gene>
<feature type="compositionally biased region" description="Basic and acidic residues" evidence="1">
    <location>
        <begin position="1"/>
        <end position="13"/>
    </location>
</feature>
<evidence type="ECO:0000256" key="1">
    <source>
        <dbReference type="SAM" id="MobiDB-lite"/>
    </source>
</evidence>
<reference evidence="2" key="2">
    <citation type="submission" date="2022-10" db="EMBL/GenBank/DDBJ databases">
        <authorList>
            <consortium name="ENA_rothamsted_submissions"/>
            <consortium name="culmorum"/>
            <person name="King R."/>
        </authorList>
    </citation>
    <scope>NUCLEOTIDE SEQUENCE</scope>
</reference>
<feature type="region of interest" description="Disordered" evidence="1">
    <location>
        <begin position="1"/>
        <end position="35"/>
    </location>
</feature>
<evidence type="ECO:0000313" key="2">
    <source>
        <dbReference type="EMBL" id="CAG9819967.1"/>
    </source>
</evidence>
<dbReference type="OrthoDB" id="6775559at2759"/>